<comment type="caution">
    <text evidence="1">The sequence shown here is derived from an EMBL/GenBank/DDBJ whole genome shotgun (WGS) entry which is preliminary data.</text>
</comment>
<keyword evidence="2" id="KW-1185">Reference proteome</keyword>
<reference evidence="1" key="1">
    <citation type="submission" date="2021-02" db="EMBL/GenBank/DDBJ databases">
        <authorList>
            <consortium name="DOE Joint Genome Institute"/>
            <person name="Ahrendt S."/>
            <person name="Looney B.P."/>
            <person name="Miyauchi S."/>
            <person name="Morin E."/>
            <person name="Drula E."/>
            <person name="Courty P.E."/>
            <person name="Chicoki N."/>
            <person name="Fauchery L."/>
            <person name="Kohler A."/>
            <person name="Kuo A."/>
            <person name="Labutti K."/>
            <person name="Pangilinan J."/>
            <person name="Lipzen A."/>
            <person name="Riley R."/>
            <person name="Andreopoulos W."/>
            <person name="He G."/>
            <person name="Johnson J."/>
            <person name="Barry K.W."/>
            <person name="Grigoriev I.V."/>
            <person name="Nagy L."/>
            <person name="Hibbett D."/>
            <person name="Henrissat B."/>
            <person name="Matheny P.B."/>
            <person name="Labbe J."/>
            <person name="Martin F."/>
        </authorList>
    </citation>
    <scope>NUCLEOTIDE SEQUENCE</scope>
    <source>
        <strain evidence="1">FP105234-sp</strain>
    </source>
</reference>
<organism evidence="1 2">
    <name type="scientific">Auriscalpium vulgare</name>
    <dbReference type="NCBI Taxonomy" id="40419"/>
    <lineage>
        <taxon>Eukaryota</taxon>
        <taxon>Fungi</taxon>
        <taxon>Dikarya</taxon>
        <taxon>Basidiomycota</taxon>
        <taxon>Agaricomycotina</taxon>
        <taxon>Agaricomycetes</taxon>
        <taxon>Russulales</taxon>
        <taxon>Auriscalpiaceae</taxon>
        <taxon>Auriscalpium</taxon>
    </lineage>
</organism>
<keyword evidence="1" id="KW-0378">Hydrolase</keyword>
<dbReference type="EMBL" id="MU275854">
    <property type="protein sequence ID" value="KAI0051166.1"/>
    <property type="molecule type" value="Genomic_DNA"/>
</dbReference>
<proteinExistence type="predicted"/>
<protein>
    <submittedName>
        <fullName evidence="1">P-loop containing nucleoside triphosphate hydrolase protein</fullName>
    </submittedName>
</protein>
<evidence type="ECO:0000313" key="2">
    <source>
        <dbReference type="Proteomes" id="UP000814033"/>
    </source>
</evidence>
<accession>A0ACB8S5K2</accession>
<dbReference type="Proteomes" id="UP000814033">
    <property type="component" value="Unassembled WGS sequence"/>
</dbReference>
<name>A0ACB8S5K2_9AGAM</name>
<reference evidence="1" key="2">
    <citation type="journal article" date="2022" name="New Phytol.">
        <title>Evolutionary transition to the ectomycorrhizal habit in the genomes of a hyperdiverse lineage of mushroom-forming fungi.</title>
        <authorList>
            <person name="Looney B."/>
            <person name="Miyauchi S."/>
            <person name="Morin E."/>
            <person name="Drula E."/>
            <person name="Courty P.E."/>
            <person name="Kohler A."/>
            <person name="Kuo A."/>
            <person name="LaButti K."/>
            <person name="Pangilinan J."/>
            <person name="Lipzen A."/>
            <person name="Riley R."/>
            <person name="Andreopoulos W."/>
            <person name="He G."/>
            <person name="Johnson J."/>
            <person name="Nolan M."/>
            <person name="Tritt A."/>
            <person name="Barry K.W."/>
            <person name="Grigoriev I.V."/>
            <person name="Nagy L.G."/>
            <person name="Hibbett D."/>
            <person name="Henrissat B."/>
            <person name="Matheny P.B."/>
            <person name="Labbe J."/>
            <person name="Martin F.M."/>
        </authorList>
    </citation>
    <scope>NUCLEOTIDE SEQUENCE</scope>
    <source>
        <strain evidence="1">FP105234-sp</strain>
    </source>
</reference>
<sequence length="491" mass="54218">MPSAHPATILIHNVIFPLFLIPAFAIGLAYRVFALGYPNTGRRMEFNSRSPIFSEFGELLEGIVTVRAFFAKQRLLDGLHSKVDLSTQMWYSFWMAIRWLLLNFITLGATAVFVTTIFALSGYVSAGFTGLCITSAVAFPSIYWACRAWAALELDINSVGRLVEYEDLPQEPPAVIETARPPAYWPSRESSNLIVVEDLVVKYAPELPAVLRDVSLSLKGRERVGLLGRTGSGKSTLAMSILRFTDPTSGRILIDGIDITKIDLHDLRSRLTFIPQDGALFSGTLRDNLDPFKKHDDIECLDVLFRVHMITESVYQSQKSFRPAAHAGTRPSSRVANPPAEASSSTALSVTDVESKAPISLDTKVSAGGVNFSQRQRQLIAMARALLRQSSIIVLDEATSSIDIETDTNIQATIRKEFGGSLLLTVAHRLKTVIDYDRLIVLDKGSVIEFDTPWNLIQKEDSIFRNMCLKSGMFAELEQAAKDKAANDGLV</sequence>
<evidence type="ECO:0000313" key="1">
    <source>
        <dbReference type="EMBL" id="KAI0051166.1"/>
    </source>
</evidence>
<gene>
    <name evidence="1" type="ORF">FA95DRAFT_1602848</name>
</gene>